<dbReference type="PANTHER" id="PTHR45947:SF3">
    <property type="entry name" value="SULFOQUINOVOSYL TRANSFERASE SQD2"/>
    <property type="match status" value="1"/>
</dbReference>
<dbReference type="InterPro" id="IPR028098">
    <property type="entry name" value="Glyco_trans_4-like_N"/>
</dbReference>
<dbReference type="InterPro" id="IPR001296">
    <property type="entry name" value="Glyco_trans_1"/>
</dbReference>
<dbReference type="Gene3D" id="3.40.50.2000">
    <property type="entry name" value="Glycogen Phosphorylase B"/>
    <property type="match status" value="2"/>
</dbReference>
<accession>A0A3N6N1Y2</accession>
<reference evidence="3 4" key="1">
    <citation type="submission" date="2018-11" db="EMBL/GenBank/DDBJ databases">
        <title>Paraburkholderia sp. DHOA04, isolated from soil.</title>
        <authorList>
            <person name="Gao Z.-H."/>
            <person name="Qiu L.-H."/>
            <person name="Fu J.-C."/>
        </authorList>
    </citation>
    <scope>NUCLEOTIDE SEQUENCE [LARGE SCALE GENOMIC DNA]</scope>
    <source>
        <strain evidence="3 4">DHOA04</strain>
    </source>
</reference>
<evidence type="ECO:0000313" key="3">
    <source>
        <dbReference type="EMBL" id="RQH10059.1"/>
    </source>
</evidence>
<sequence>MSGVIESVQTFVSEPFLGLSRWLTVRTLERRLMRRANAAQFDACPRSMLYVAASALPYHTSGYTTRTHEVIRALTSAGARVHALTRPGYPGDRFDRLSDAHGDETQVGDVRYLHAGAPANNRPVLFYALQAARVIAEQAVRHRVSVIHAASNHVNALPALLAARQLGIPFQYEMRGLWELTRISRIPEYDGRQGFRQGLQLEALVARHADRLFVISAQLGRLAQQEWGIRAERMFLLPNCVEPERFASIARQQPDAVTIGYAGSLMGYEGLDTLIDAVAHLQARGVPVKVNIIGDGESRAALEAQVQRLGLTERVRFAGRMSPDKAQETLGHCAIVCIPRKPFKVCEIVPPIKLVEAMAMGKPVIVPDLPVFRDEMGANPAGWFFNAGDASHLASVIEAALADRSALTALGAQAKQYATTQRSWRDFVKKALPDGAGEELNGWQAD</sequence>
<proteinExistence type="predicted"/>
<dbReference type="EMBL" id="RQIS01000001">
    <property type="protein sequence ID" value="RQH10059.1"/>
    <property type="molecule type" value="Genomic_DNA"/>
</dbReference>
<dbReference type="GO" id="GO:0016757">
    <property type="term" value="F:glycosyltransferase activity"/>
    <property type="evidence" value="ECO:0007669"/>
    <property type="project" value="InterPro"/>
</dbReference>
<dbReference type="Proteomes" id="UP000272778">
    <property type="component" value="Unassembled WGS sequence"/>
</dbReference>
<dbReference type="SUPFAM" id="SSF53756">
    <property type="entry name" value="UDP-Glycosyltransferase/glycogen phosphorylase"/>
    <property type="match status" value="1"/>
</dbReference>
<dbReference type="AlphaFoldDB" id="A0A3N6N1Y2"/>
<dbReference type="RefSeq" id="WP_124149456.1">
    <property type="nucleotide sequence ID" value="NZ_RQIS01000001.1"/>
</dbReference>
<feature type="domain" description="Glycosyl transferase family 1" evidence="1">
    <location>
        <begin position="255"/>
        <end position="416"/>
    </location>
</feature>
<comment type="caution">
    <text evidence="3">The sequence shown here is derived from an EMBL/GenBank/DDBJ whole genome shotgun (WGS) entry which is preliminary data.</text>
</comment>
<dbReference type="PANTHER" id="PTHR45947">
    <property type="entry name" value="SULFOQUINOVOSYL TRANSFERASE SQD2"/>
    <property type="match status" value="1"/>
</dbReference>
<organism evidence="3 4">
    <name type="scientific">Paraburkholderia dinghuensis</name>
    <dbReference type="NCBI Taxonomy" id="2305225"/>
    <lineage>
        <taxon>Bacteria</taxon>
        <taxon>Pseudomonadati</taxon>
        <taxon>Pseudomonadota</taxon>
        <taxon>Betaproteobacteria</taxon>
        <taxon>Burkholderiales</taxon>
        <taxon>Burkholderiaceae</taxon>
        <taxon>Paraburkholderia</taxon>
    </lineage>
</organism>
<name>A0A3N6N1Y2_9BURK</name>
<protein>
    <submittedName>
        <fullName evidence="3">Glycosyltransferase WbuB</fullName>
    </submittedName>
</protein>
<evidence type="ECO:0000259" key="2">
    <source>
        <dbReference type="Pfam" id="PF13579"/>
    </source>
</evidence>
<dbReference type="Pfam" id="PF00534">
    <property type="entry name" value="Glycos_transf_1"/>
    <property type="match status" value="1"/>
</dbReference>
<dbReference type="Pfam" id="PF13579">
    <property type="entry name" value="Glyco_trans_4_4"/>
    <property type="match status" value="1"/>
</dbReference>
<feature type="domain" description="Glycosyltransferase subfamily 4-like N-terminal" evidence="2">
    <location>
        <begin position="61"/>
        <end position="239"/>
    </location>
</feature>
<keyword evidence="4" id="KW-1185">Reference proteome</keyword>
<keyword evidence="3" id="KW-0808">Transferase</keyword>
<gene>
    <name evidence="3" type="ORF">D1Y85_02700</name>
</gene>
<dbReference type="OrthoDB" id="509705at2"/>
<evidence type="ECO:0000259" key="1">
    <source>
        <dbReference type="Pfam" id="PF00534"/>
    </source>
</evidence>
<evidence type="ECO:0000313" key="4">
    <source>
        <dbReference type="Proteomes" id="UP000272778"/>
    </source>
</evidence>
<dbReference type="InterPro" id="IPR050194">
    <property type="entry name" value="Glycosyltransferase_grp1"/>
</dbReference>